<evidence type="ECO:0000313" key="2">
    <source>
        <dbReference type="Proteomes" id="UP000799770"/>
    </source>
</evidence>
<name>A0A6A5YL55_9PLEO</name>
<dbReference type="EMBL" id="ML977350">
    <property type="protein sequence ID" value="KAF2107989.1"/>
    <property type="molecule type" value="Genomic_DNA"/>
</dbReference>
<dbReference type="AlphaFoldDB" id="A0A6A5YL55"/>
<proteinExistence type="predicted"/>
<dbReference type="OrthoDB" id="3763466at2759"/>
<gene>
    <name evidence="1" type="ORF">BDV96DRAFT_286609</name>
</gene>
<reference evidence="1" key="1">
    <citation type="journal article" date="2020" name="Stud. Mycol.">
        <title>101 Dothideomycetes genomes: a test case for predicting lifestyles and emergence of pathogens.</title>
        <authorList>
            <person name="Haridas S."/>
            <person name="Albert R."/>
            <person name="Binder M."/>
            <person name="Bloem J."/>
            <person name="Labutti K."/>
            <person name="Salamov A."/>
            <person name="Andreopoulos B."/>
            <person name="Baker S."/>
            <person name="Barry K."/>
            <person name="Bills G."/>
            <person name="Bluhm B."/>
            <person name="Cannon C."/>
            <person name="Castanera R."/>
            <person name="Culley D."/>
            <person name="Daum C."/>
            <person name="Ezra D."/>
            <person name="Gonzalez J."/>
            <person name="Henrissat B."/>
            <person name="Kuo A."/>
            <person name="Liang C."/>
            <person name="Lipzen A."/>
            <person name="Lutzoni F."/>
            <person name="Magnuson J."/>
            <person name="Mondo S."/>
            <person name="Nolan M."/>
            <person name="Ohm R."/>
            <person name="Pangilinan J."/>
            <person name="Park H.-J."/>
            <person name="Ramirez L."/>
            <person name="Alfaro M."/>
            <person name="Sun H."/>
            <person name="Tritt A."/>
            <person name="Yoshinaga Y."/>
            <person name="Zwiers L.-H."/>
            <person name="Turgeon B."/>
            <person name="Goodwin S."/>
            <person name="Spatafora J."/>
            <person name="Crous P."/>
            <person name="Grigoriev I."/>
        </authorList>
    </citation>
    <scope>NUCLEOTIDE SEQUENCE</scope>
    <source>
        <strain evidence="1">CBS 627.86</strain>
    </source>
</reference>
<protein>
    <submittedName>
        <fullName evidence="1">Uncharacterized protein</fullName>
    </submittedName>
</protein>
<evidence type="ECO:0000313" key="1">
    <source>
        <dbReference type="EMBL" id="KAF2107989.1"/>
    </source>
</evidence>
<sequence length="270" mass="30763">MGEERPSPSELFEFADDILTRLPREIRNIVYTHIFDDATLNQVAACSQPSLNKFPYNNLSSTRVQRPAFIEPGRVPREIAVEIIQQFYLSYKSMEVFKPKSIGNYLKTDFFGLGIKPINVPLSAFTISADLDASAVDGIDSWTVANDCKPVLEKANQNWKAFRLNITLTSRIGFFFWRTPDHVERLTKKLLAVLSALKLVVRAAEKKGAKVTIKVESYDGWDMQARVNMDKDKEWWRRRVNRLMVGSQINDAGIEVTMLRREAADADADD</sequence>
<dbReference type="Proteomes" id="UP000799770">
    <property type="component" value="Unassembled WGS sequence"/>
</dbReference>
<organism evidence="1 2">
    <name type="scientific">Lophiotrema nucula</name>
    <dbReference type="NCBI Taxonomy" id="690887"/>
    <lineage>
        <taxon>Eukaryota</taxon>
        <taxon>Fungi</taxon>
        <taxon>Dikarya</taxon>
        <taxon>Ascomycota</taxon>
        <taxon>Pezizomycotina</taxon>
        <taxon>Dothideomycetes</taxon>
        <taxon>Pleosporomycetidae</taxon>
        <taxon>Pleosporales</taxon>
        <taxon>Lophiotremataceae</taxon>
        <taxon>Lophiotrema</taxon>
    </lineage>
</organism>
<keyword evidence="2" id="KW-1185">Reference proteome</keyword>
<accession>A0A6A5YL55</accession>